<dbReference type="InterPro" id="IPR052042">
    <property type="entry name" value="Tail_sheath_structural"/>
</dbReference>
<name>A0ABS9FBF9_9PSED</name>
<dbReference type="PANTHER" id="PTHR35861">
    <property type="match status" value="1"/>
</dbReference>
<organism evidence="1 2">
    <name type="scientific">Pseudomonas gessardii</name>
    <dbReference type="NCBI Taxonomy" id="78544"/>
    <lineage>
        <taxon>Bacteria</taxon>
        <taxon>Pseudomonadati</taxon>
        <taxon>Pseudomonadota</taxon>
        <taxon>Gammaproteobacteria</taxon>
        <taxon>Pseudomonadales</taxon>
        <taxon>Pseudomonadaceae</taxon>
        <taxon>Pseudomonas</taxon>
    </lineage>
</organism>
<comment type="caution">
    <text evidence="1">The sequence shown here is derived from an EMBL/GenBank/DDBJ whole genome shotgun (WGS) entry which is preliminary data.</text>
</comment>
<proteinExistence type="predicted"/>
<dbReference type="PANTHER" id="PTHR35861:SF2">
    <property type="entry name" value="FELS-2 PROPHAGE PROTEIN"/>
    <property type="match status" value="1"/>
</dbReference>
<dbReference type="RefSeq" id="WP_236309822.1">
    <property type="nucleotide sequence ID" value="NZ_WKED01000055.1"/>
</dbReference>
<dbReference type="EMBL" id="WKED01000055">
    <property type="protein sequence ID" value="MCF5109674.1"/>
    <property type="molecule type" value="Genomic_DNA"/>
</dbReference>
<dbReference type="Proteomes" id="UP000814003">
    <property type="component" value="Unassembled WGS sequence"/>
</dbReference>
<reference evidence="1 2" key="1">
    <citation type="submission" date="2019-11" db="EMBL/GenBank/DDBJ databases">
        <title>Epiphytic Pseudomonas syringae from cherry orchards.</title>
        <authorList>
            <person name="Hulin M.T."/>
        </authorList>
    </citation>
    <scope>NUCLEOTIDE SEQUENCE [LARGE SCALE GENOMIC DNA]</scope>
    <source>
        <strain evidence="1 2">PA-6-5B</strain>
    </source>
</reference>
<evidence type="ECO:0000313" key="2">
    <source>
        <dbReference type="Proteomes" id="UP000814003"/>
    </source>
</evidence>
<evidence type="ECO:0000313" key="1">
    <source>
        <dbReference type="EMBL" id="MCF5109674.1"/>
    </source>
</evidence>
<accession>A0ABS9FBF9</accession>
<keyword evidence="2" id="KW-1185">Reference proteome</keyword>
<sequence>MAEVTNFEHNGVTIETTESPEAMGGLSDNVVGLVGTAPNAGLGIPLNSPFRINTDTLAGLLDPTGAEAGTLYLVVKNILKVVKCPIYVVVVEKGATAADTINNVIGGVDAESGQVLGIPALANAPEVPTIIGAPGFSSEQSVHSELASLAKRIFCRVVLDGKDVPVAGQVLNSQAIGGAELGYDRCYVVHQMPAVYSKVAKGNVFLPPSSLAIAALASVKQWESPGNQVTYAADVSRTVEYNILDKSTEGDLLNKYGVSYYARTSLGGFSLIGNRSITGKFISYVGLEDALARKLVGAAQKVMARNLTYSFMKQEVERIDAWLQTLVADETIPGGSVYLHPELNSVEAYKNGTWYLVIDYGRYAPNEHMIYQLNASDAIIEEFLTEVLK</sequence>
<protein>
    <submittedName>
        <fullName evidence="1">Phage tail protein</fullName>
    </submittedName>
</protein>
<gene>
    <name evidence="1" type="ORF">GIW56_22855</name>
</gene>